<protein>
    <submittedName>
        <fullName evidence="1">Uncharacterized protein</fullName>
    </submittedName>
</protein>
<sequence length="68" mass="7597">MGVIFYLWLQNTILTFVLVSLLHVMFALIYWQSSSSIPLMGKTALSLPLSLSVQFYCLVGLLLKSCLA</sequence>
<evidence type="ECO:0000313" key="1">
    <source>
        <dbReference type="EMBL" id="JAE09752.1"/>
    </source>
</evidence>
<dbReference type="EMBL" id="GBRH01188144">
    <property type="protein sequence ID" value="JAE09752.1"/>
    <property type="molecule type" value="Transcribed_RNA"/>
</dbReference>
<reference evidence="1" key="2">
    <citation type="journal article" date="2015" name="Data Brief">
        <title>Shoot transcriptome of the giant reed, Arundo donax.</title>
        <authorList>
            <person name="Barrero R.A."/>
            <person name="Guerrero F.D."/>
            <person name="Moolhuijzen P."/>
            <person name="Goolsby J.A."/>
            <person name="Tidwell J."/>
            <person name="Bellgard S.E."/>
            <person name="Bellgard M.I."/>
        </authorList>
    </citation>
    <scope>NUCLEOTIDE SEQUENCE</scope>
    <source>
        <tissue evidence="1">Shoot tissue taken approximately 20 cm above the soil surface</tissue>
    </source>
</reference>
<dbReference type="AlphaFoldDB" id="A0A0A9Q736"/>
<accession>A0A0A9Q736</accession>
<organism evidence="1">
    <name type="scientific">Arundo donax</name>
    <name type="common">Giant reed</name>
    <name type="synonym">Donax arundinaceus</name>
    <dbReference type="NCBI Taxonomy" id="35708"/>
    <lineage>
        <taxon>Eukaryota</taxon>
        <taxon>Viridiplantae</taxon>
        <taxon>Streptophyta</taxon>
        <taxon>Embryophyta</taxon>
        <taxon>Tracheophyta</taxon>
        <taxon>Spermatophyta</taxon>
        <taxon>Magnoliopsida</taxon>
        <taxon>Liliopsida</taxon>
        <taxon>Poales</taxon>
        <taxon>Poaceae</taxon>
        <taxon>PACMAD clade</taxon>
        <taxon>Arundinoideae</taxon>
        <taxon>Arundineae</taxon>
        <taxon>Arundo</taxon>
    </lineage>
</organism>
<proteinExistence type="predicted"/>
<reference evidence="1" key="1">
    <citation type="submission" date="2014-09" db="EMBL/GenBank/DDBJ databases">
        <authorList>
            <person name="Magalhaes I.L.F."/>
            <person name="Oliveira U."/>
            <person name="Santos F.R."/>
            <person name="Vidigal T.H.D.A."/>
            <person name="Brescovit A.D."/>
            <person name="Santos A.J."/>
        </authorList>
    </citation>
    <scope>NUCLEOTIDE SEQUENCE</scope>
    <source>
        <tissue evidence="1">Shoot tissue taken approximately 20 cm above the soil surface</tissue>
    </source>
</reference>
<name>A0A0A9Q736_ARUDO</name>